<dbReference type="Proteomes" id="UP000729701">
    <property type="component" value="Unassembled WGS sequence"/>
</dbReference>
<evidence type="ECO:0000313" key="2">
    <source>
        <dbReference type="Proteomes" id="UP000729701"/>
    </source>
</evidence>
<name>A0A951US07_9CYAN</name>
<proteinExistence type="predicted"/>
<organism evidence="1 2">
    <name type="scientific">Cyanomargarita calcarea GSE-NOS-MK-12-04C</name>
    <dbReference type="NCBI Taxonomy" id="2839659"/>
    <lineage>
        <taxon>Bacteria</taxon>
        <taxon>Bacillati</taxon>
        <taxon>Cyanobacteriota</taxon>
        <taxon>Cyanophyceae</taxon>
        <taxon>Nostocales</taxon>
        <taxon>Cyanomargaritaceae</taxon>
        <taxon>Cyanomargarita</taxon>
    </lineage>
</organism>
<reference evidence="1" key="1">
    <citation type="submission" date="2021-05" db="EMBL/GenBank/DDBJ databases">
        <authorList>
            <person name="Pietrasiak N."/>
            <person name="Ward R."/>
            <person name="Stajich J.E."/>
            <person name="Kurbessoian T."/>
        </authorList>
    </citation>
    <scope>NUCLEOTIDE SEQUENCE</scope>
    <source>
        <strain evidence="1">GSE-NOS-MK-12-04C</strain>
    </source>
</reference>
<evidence type="ECO:0000313" key="1">
    <source>
        <dbReference type="EMBL" id="MBW4668218.1"/>
    </source>
</evidence>
<sequence length="201" mass="22519">MPYSEFTTITKAEEAFGLTTVEGRRFVPEIELIKPSNQLVDYLEEVLPIAIATGSEKVRSELIIAPILVEVWRILEKQIGIFSGEDFDVDSSVGLNGRCDFLLSRSPKLIEIDAPAVVIVEAKKADLRTGIGQCVAEMVAAQRFNKLKKKSVNTIYGSVTSGTQWRFMKLEENTVTFDLSEYPVPPVDFILSFLIWMIRNA</sequence>
<reference evidence="1" key="2">
    <citation type="journal article" date="2022" name="Microbiol. Resour. Announc.">
        <title>Metagenome Sequencing to Explore Phylogenomics of Terrestrial Cyanobacteria.</title>
        <authorList>
            <person name="Ward R.D."/>
            <person name="Stajich J.E."/>
            <person name="Johansen J.R."/>
            <person name="Huntemann M."/>
            <person name="Clum A."/>
            <person name="Foster B."/>
            <person name="Foster B."/>
            <person name="Roux S."/>
            <person name="Palaniappan K."/>
            <person name="Varghese N."/>
            <person name="Mukherjee S."/>
            <person name="Reddy T.B.K."/>
            <person name="Daum C."/>
            <person name="Copeland A."/>
            <person name="Chen I.A."/>
            <person name="Ivanova N.N."/>
            <person name="Kyrpides N.C."/>
            <person name="Shapiro N."/>
            <person name="Eloe-Fadrosh E.A."/>
            <person name="Pietrasiak N."/>
        </authorList>
    </citation>
    <scope>NUCLEOTIDE SEQUENCE</scope>
    <source>
        <strain evidence="1">GSE-NOS-MK-12-04C</strain>
    </source>
</reference>
<gene>
    <name evidence="1" type="ORF">KME60_12540</name>
</gene>
<evidence type="ECO:0008006" key="3">
    <source>
        <dbReference type="Google" id="ProtNLM"/>
    </source>
</evidence>
<protein>
    <recommendedName>
        <fullName evidence="3">Type I restriction enzyme R protein N-terminal domain-containing protein</fullName>
    </recommendedName>
</protein>
<dbReference type="AlphaFoldDB" id="A0A951US07"/>
<dbReference type="EMBL" id="JAHHGZ010000011">
    <property type="protein sequence ID" value="MBW4668218.1"/>
    <property type="molecule type" value="Genomic_DNA"/>
</dbReference>
<comment type="caution">
    <text evidence="1">The sequence shown here is derived from an EMBL/GenBank/DDBJ whole genome shotgun (WGS) entry which is preliminary data.</text>
</comment>
<accession>A0A951US07</accession>